<dbReference type="PANTHER" id="PTHR30250">
    <property type="entry name" value="PST FAMILY PREDICTED COLANIC ACID TRANSPORTER"/>
    <property type="match status" value="1"/>
</dbReference>
<dbReference type="InterPro" id="IPR050833">
    <property type="entry name" value="Poly_Biosynth_Transport"/>
</dbReference>
<dbReference type="Pfam" id="PF01943">
    <property type="entry name" value="Polysacc_synt"/>
    <property type="match status" value="1"/>
</dbReference>
<protein>
    <recommendedName>
        <fullName evidence="9">Polysaccharide biosynthesis protein</fullName>
    </recommendedName>
</protein>
<feature type="transmembrane region" description="Helical" evidence="6">
    <location>
        <begin position="434"/>
        <end position="458"/>
    </location>
</feature>
<feature type="transmembrane region" description="Helical" evidence="6">
    <location>
        <begin position="321"/>
        <end position="341"/>
    </location>
</feature>
<dbReference type="InterPro" id="IPR002797">
    <property type="entry name" value="Polysacc_synth"/>
</dbReference>
<evidence type="ECO:0000256" key="6">
    <source>
        <dbReference type="SAM" id="Phobius"/>
    </source>
</evidence>
<keyword evidence="4 6" id="KW-1133">Transmembrane helix</keyword>
<feature type="transmembrane region" description="Helical" evidence="6">
    <location>
        <begin position="376"/>
        <end position="398"/>
    </location>
</feature>
<accession>A0ABM6GHE3</accession>
<feature type="transmembrane region" description="Helical" evidence="6">
    <location>
        <begin position="242"/>
        <end position="268"/>
    </location>
</feature>
<proteinExistence type="predicted"/>
<keyword evidence="3 6" id="KW-0812">Transmembrane</keyword>
<feature type="transmembrane region" description="Helical" evidence="6">
    <location>
        <begin position="353"/>
        <end position="370"/>
    </location>
</feature>
<evidence type="ECO:0000256" key="2">
    <source>
        <dbReference type="ARBA" id="ARBA00022475"/>
    </source>
</evidence>
<evidence type="ECO:0008006" key="9">
    <source>
        <dbReference type="Google" id="ProtNLM"/>
    </source>
</evidence>
<evidence type="ECO:0000256" key="3">
    <source>
        <dbReference type="ARBA" id="ARBA00022692"/>
    </source>
</evidence>
<keyword evidence="5 6" id="KW-0472">Membrane</keyword>
<evidence type="ECO:0000313" key="7">
    <source>
        <dbReference type="EMBL" id="APT74872.1"/>
    </source>
</evidence>
<reference evidence="7 8" key="1">
    <citation type="submission" date="2014-02" db="EMBL/GenBank/DDBJ databases">
        <title>Diversity of Thermotogales isolates from hydrothermal vents.</title>
        <authorList>
            <person name="Haverkamp T.H.A."/>
            <person name="Lossouarn J."/>
            <person name="Geslin C."/>
            <person name="Nesbo C.L."/>
        </authorList>
    </citation>
    <scope>NUCLEOTIDE SEQUENCE [LARGE SCALE GENOMIC DNA]</scope>
    <source>
        <strain evidence="7 8">431</strain>
    </source>
</reference>
<sequence length="476" mass="54807">MAAIVKRGIKTFSWTLFGSGIGFVFQILAAKLLGAVEYGRANVIIGLSLSFVTILNFGFTWLIVKELATKPNKKNEILSKFFYTYTFLDILTLPIVFLVIYKLLIKVNMYNTKNVIYTIVLIYFNQFFILYSKYLIGMKKQHLDAFIKGFIVKTINIALFFIFYFKFNNYTSIIVSQILSFLIPIYLLLKDIIKIKIDIHDFIYIIKNSWQFYLLTITYSLYNNVSKYLQKVYVSNEFVGYLSLGLTLSTIGVLLGGVLANLAMPEFAQYWKNKNFIKLKELFQKVSRYNTYIMLPIVIFIISNLDILLKLLGEDYKKGNFIISILVIASFFNSFVGPNGTLLNMSDKQKFEIINGLSTIIIGFVLGIILGPRYKWGIAISIAFTTVFVNVLKFIEVVMIYKIYPYNSKTLLCIFLSGIISILAFSVTKNIDNIIIWFLVNSFVIILLIVITFVFSPITEDREIIKKIMKTFGRLK</sequence>
<feature type="transmembrane region" description="Helical" evidence="6">
    <location>
        <begin position="289"/>
        <end position="309"/>
    </location>
</feature>
<evidence type="ECO:0000256" key="4">
    <source>
        <dbReference type="ARBA" id="ARBA00022989"/>
    </source>
</evidence>
<evidence type="ECO:0000256" key="5">
    <source>
        <dbReference type="ARBA" id="ARBA00023136"/>
    </source>
</evidence>
<feature type="transmembrane region" description="Helical" evidence="6">
    <location>
        <begin position="85"/>
        <end position="104"/>
    </location>
</feature>
<feature type="transmembrane region" description="Helical" evidence="6">
    <location>
        <begin position="201"/>
        <end position="222"/>
    </location>
</feature>
<dbReference type="Proteomes" id="UP000185490">
    <property type="component" value="Chromosome"/>
</dbReference>
<feature type="transmembrane region" description="Helical" evidence="6">
    <location>
        <begin position="145"/>
        <end position="164"/>
    </location>
</feature>
<name>A0ABM6GHE3_9BACT</name>
<gene>
    <name evidence="7" type="ORF">BW47_05745</name>
</gene>
<dbReference type="EMBL" id="CP007389">
    <property type="protein sequence ID" value="APT74872.1"/>
    <property type="molecule type" value="Genomic_DNA"/>
</dbReference>
<organism evidence="7 8">
    <name type="scientific">Thermosipho melanesiensis</name>
    <dbReference type="NCBI Taxonomy" id="46541"/>
    <lineage>
        <taxon>Bacteria</taxon>
        <taxon>Thermotogati</taxon>
        <taxon>Thermotogota</taxon>
        <taxon>Thermotogae</taxon>
        <taxon>Thermotogales</taxon>
        <taxon>Fervidobacteriaceae</taxon>
        <taxon>Thermosipho</taxon>
    </lineage>
</organism>
<feature type="transmembrane region" description="Helical" evidence="6">
    <location>
        <begin position="410"/>
        <end position="428"/>
    </location>
</feature>
<dbReference type="PANTHER" id="PTHR30250:SF11">
    <property type="entry name" value="O-ANTIGEN TRANSPORTER-RELATED"/>
    <property type="match status" value="1"/>
</dbReference>
<feature type="transmembrane region" description="Helical" evidence="6">
    <location>
        <begin position="116"/>
        <end position="136"/>
    </location>
</feature>
<comment type="subcellular location">
    <subcellularLocation>
        <location evidence="1">Cell membrane</location>
        <topology evidence="1">Multi-pass membrane protein</topology>
    </subcellularLocation>
</comment>
<keyword evidence="8" id="KW-1185">Reference proteome</keyword>
<dbReference type="RefSeq" id="WP_012057294.1">
    <property type="nucleotide sequence ID" value="NZ_CP007389.1"/>
</dbReference>
<evidence type="ECO:0000313" key="8">
    <source>
        <dbReference type="Proteomes" id="UP000185490"/>
    </source>
</evidence>
<evidence type="ECO:0000256" key="1">
    <source>
        <dbReference type="ARBA" id="ARBA00004651"/>
    </source>
</evidence>
<feature type="transmembrane region" description="Helical" evidence="6">
    <location>
        <begin position="170"/>
        <end position="189"/>
    </location>
</feature>
<feature type="transmembrane region" description="Helical" evidence="6">
    <location>
        <begin position="41"/>
        <end position="64"/>
    </location>
</feature>
<keyword evidence="2" id="KW-1003">Cell membrane</keyword>
<feature type="transmembrane region" description="Helical" evidence="6">
    <location>
        <begin position="12"/>
        <end position="29"/>
    </location>
</feature>